<evidence type="ECO:0000256" key="4">
    <source>
        <dbReference type="PROSITE-ProRule" id="PRU01161"/>
    </source>
</evidence>
<sequence length="916" mass="100411">MRRSLPAPARTLALLGLPVLLAGQAVPPMAAPAPQRIEVTVQPPDMVFRFAPRVVIPGMPRVGLALSGGGARGLAHIGVLQRLEEVGFPLDSITGTSAGSLVGALYACGFSGREIEDLFRRLDLTRAFLEPLLRNPGETLGEQEDRESTFMSMERKNGQTTLAQGLRSGLEVQRTLQGLLARGAYFSGGDFDRLQRPLRILATNLETGQGRVFGQGDLVEAVRASMAVPGGFRPVVIEGQQYVDGALVENLPVTTAREAFHPDVIIAVDISSPLEQRPATNIFSVASRSLDLVVERRQWESRAAADFLIRPDIRDAPFLEYGSLAPRLVLQGREAFDARLEELATFLRGKSGGQEILAADRVVFESPVPVGEVLEGTLSATLKAAASGFRVLDVQILLQQILVHGLAREAWATVDADRVLTIHLRPYPVVKELTVEAPAAWLPLAQQAMEGPVKPGEPFNPQIFGSQMSQLVYRLLMGGSPLVDVRGSGFDPDTGCLKVILREPLISRVEVWTVPGPAVDESHLRRLLGDLERRPFRPTDLQRHIALAEHRLHLAELHYLTRPDGQGGTILTFIPVPQQQDRLDLSLGYESTLGGQLGLTYHALNLGFKGSELELSAARNRLQQQATVALRAPLFSPGAGLELSGNYWQQRLEMPLGWPAPQLPLSGVEARISASDLVLRTYFRFSSLGTGKVTLDLGRRNVAFKEDGLRLTQVQDAVYLSAEWDNLDRHTLPREGLLLRARGGTGEVKAGELPGGAFQQTYFRARGLHTFREFLGADLDLEWGQGRRLPLDRWWVLGGPSFVIGSRAAGYQVPNFGAVRFGLPFRFYGGLGLTVEVVPRFDVAWMAQHADTLFHADTGFQVQGTGLLLRTTLLSKFYVELSYGFLKLRTPQGTRPATGSFDVLVGTQPFDLWKRR</sequence>
<dbReference type="PANTHER" id="PTHR14226">
    <property type="entry name" value="NEUROPATHY TARGET ESTERASE/SWISS CHEESE D.MELANOGASTER"/>
    <property type="match status" value="1"/>
</dbReference>
<dbReference type="Gene3D" id="3.40.1090.10">
    <property type="entry name" value="Cytosolic phospholipase A2 catalytic domain"/>
    <property type="match status" value="2"/>
</dbReference>
<evidence type="ECO:0000313" key="7">
    <source>
        <dbReference type="EMBL" id="GLH67553.1"/>
    </source>
</evidence>
<evidence type="ECO:0000256" key="2">
    <source>
        <dbReference type="ARBA" id="ARBA00022963"/>
    </source>
</evidence>
<feature type="domain" description="PNPLA" evidence="6">
    <location>
        <begin position="64"/>
        <end position="257"/>
    </location>
</feature>
<dbReference type="Gene3D" id="2.40.160.50">
    <property type="entry name" value="membrane protein fhac: a member of the omp85/tpsb transporter family"/>
    <property type="match status" value="1"/>
</dbReference>
<proteinExistence type="predicted"/>
<protein>
    <recommendedName>
        <fullName evidence="6">PNPLA domain-containing protein</fullName>
    </recommendedName>
</protein>
<keyword evidence="8" id="KW-1185">Reference proteome</keyword>
<dbReference type="Pfam" id="PF01734">
    <property type="entry name" value="Patatin"/>
    <property type="match status" value="1"/>
</dbReference>
<dbReference type="Proteomes" id="UP001165044">
    <property type="component" value="Unassembled WGS sequence"/>
</dbReference>
<feature type="active site" description="Proton acceptor" evidence="4">
    <location>
        <position position="244"/>
    </location>
</feature>
<dbReference type="PANTHER" id="PTHR14226:SF29">
    <property type="entry name" value="NEUROPATHY TARGET ESTERASE SWS"/>
    <property type="match status" value="1"/>
</dbReference>
<dbReference type="InterPro" id="IPR002641">
    <property type="entry name" value="PNPLA_dom"/>
</dbReference>
<feature type="signal peptide" evidence="5">
    <location>
        <begin position="1"/>
        <end position="30"/>
    </location>
</feature>
<dbReference type="RefSeq" id="WP_285608780.1">
    <property type="nucleotide sequence ID" value="NZ_BSDC01000002.1"/>
</dbReference>
<evidence type="ECO:0000256" key="3">
    <source>
        <dbReference type="ARBA" id="ARBA00023098"/>
    </source>
</evidence>
<feature type="active site" description="Nucleophile" evidence="4">
    <location>
        <position position="97"/>
    </location>
</feature>
<dbReference type="InterPro" id="IPR050301">
    <property type="entry name" value="NTE"/>
</dbReference>
<keyword evidence="2 4" id="KW-0442">Lipid degradation</keyword>
<feature type="short sequence motif" description="GXGXXG" evidence="4">
    <location>
        <begin position="68"/>
        <end position="73"/>
    </location>
</feature>
<dbReference type="EMBL" id="BSDC01000002">
    <property type="protein sequence ID" value="GLH67553.1"/>
    <property type="molecule type" value="Genomic_DNA"/>
</dbReference>
<name>A0ABQ5PYW0_9BACT</name>
<gene>
    <name evidence="7" type="ORF">GETHED_19170</name>
</gene>
<accession>A0ABQ5PYW0</accession>
<feature type="short sequence motif" description="DGA/G" evidence="4">
    <location>
        <begin position="244"/>
        <end position="246"/>
    </location>
</feature>
<dbReference type="SUPFAM" id="SSF52151">
    <property type="entry name" value="FabD/lysophospholipase-like"/>
    <property type="match status" value="1"/>
</dbReference>
<dbReference type="PROSITE" id="PS51635">
    <property type="entry name" value="PNPLA"/>
    <property type="match status" value="1"/>
</dbReference>
<comment type="caution">
    <text evidence="7">The sequence shown here is derived from an EMBL/GenBank/DDBJ whole genome shotgun (WGS) entry which is preliminary data.</text>
</comment>
<evidence type="ECO:0000256" key="5">
    <source>
        <dbReference type="SAM" id="SignalP"/>
    </source>
</evidence>
<dbReference type="CDD" id="cd07205">
    <property type="entry name" value="Pat_PNPLA6_PNPLA7_NTE1_like"/>
    <property type="match status" value="1"/>
</dbReference>
<evidence type="ECO:0000259" key="6">
    <source>
        <dbReference type="PROSITE" id="PS51635"/>
    </source>
</evidence>
<evidence type="ECO:0000313" key="8">
    <source>
        <dbReference type="Proteomes" id="UP001165044"/>
    </source>
</evidence>
<feature type="short sequence motif" description="GXSXG" evidence="4">
    <location>
        <begin position="95"/>
        <end position="99"/>
    </location>
</feature>
<keyword evidence="3 4" id="KW-0443">Lipid metabolism</keyword>
<dbReference type="InterPro" id="IPR016035">
    <property type="entry name" value="Acyl_Trfase/lysoPLipase"/>
</dbReference>
<organism evidence="7 8">
    <name type="scientific">Geothrix edaphica</name>
    <dbReference type="NCBI Taxonomy" id="2927976"/>
    <lineage>
        <taxon>Bacteria</taxon>
        <taxon>Pseudomonadati</taxon>
        <taxon>Acidobacteriota</taxon>
        <taxon>Holophagae</taxon>
        <taxon>Holophagales</taxon>
        <taxon>Holophagaceae</taxon>
        <taxon>Geothrix</taxon>
    </lineage>
</organism>
<keyword evidence="5" id="KW-0732">Signal</keyword>
<keyword evidence="1 4" id="KW-0378">Hydrolase</keyword>
<evidence type="ECO:0000256" key="1">
    <source>
        <dbReference type="ARBA" id="ARBA00022801"/>
    </source>
</evidence>
<feature type="chain" id="PRO_5046537285" description="PNPLA domain-containing protein" evidence="5">
    <location>
        <begin position="31"/>
        <end position="916"/>
    </location>
</feature>
<reference evidence="7" key="1">
    <citation type="journal article" date="2023" name="Antonie Van Leeuwenhoek">
        <title>Mesoterricola silvestris gen. nov., sp. nov., Mesoterricola sediminis sp. nov., Geothrix oryzae sp. nov., Geothrix edaphica sp. nov., Geothrix rubra sp. nov., and Geothrix limicola sp. nov., six novel members of Acidobacteriota isolated from soils.</title>
        <authorList>
            <person name="Itoh H."/>
            <person name="Sugisawa Y."/>
            <person name="Mise K."/>
            <person name="Xu Z."/>
            <person name="Kuniyasu M."/>
            <person name="Ushijima N."/>
            <person name="Kawano K."/>
            <person name="Kobayashi E."/>
            <person name="Shiratori Y."/>
            <person name="Masuda Y."/>
            <person name="Senoo K."/>
        </authorList>
    </citation>
    <scope>NUCLEOTIDE SEQUENCE</scope>
    <source>
        <strain evidence="7">Red802</strain>
    </source>
</reference>